<dbReference type="InterPro" id="IPR000944">
    <property type="entry name" value="Tscrpt_reg_Rrf2"/>
</dbReference>
<accession>A0A645G669</accession>
<evidence type="ECO:0008006" key="2">
    <source>
        <dbReference type="Google" id="ProtNLM"/>
    </source>
</evidence>
<proteinExistence type="predicted"/>
<evidence type="ECO:0000313" key="1">
    <source>
        <dbReference type="EMBL" id="MPN22155.1"/>
    </source>
</evidence>
<name>A0A645G669_9ZZZZ</name>
<dbReference type="Gene3D" id="1.10.10.10">
    <property type="entry name" value="Winged helix-like DNA-binding domain superfamily/Winged helix DNA-binding domain"/>
    <property type="match status" value="1"/>
</dbReference>
<dbReference type="InterPro" id="IPR036388">
    <property type="entry name" value="WH-like_DNA-bd_sf"/>
</dbReference>
<dbReference type="PROSITE" id="PS51257">
    <property type="entry name" value="PROKAR_LIPOPROTEIN"/>
    <property type="match status" value="1"/>
</dbReference>
<sequence>MKSVKMSDIVSVIDGDEIIWQCPLGLTGCNGENPCPVHDQFTVVRTKLTAMLESTTVYSMATELKSNIQILLR</sequence>
<dbReference type="PROSITE" id="PS51197">
    <property type="entry name" value="HTH_RRF2_2"/>
    <property type="match status" value="1"/>
</dbReference>
<reference evidence="1" key="1">
    <citation type="submission" date="2019-08" db="EMBL/GenBank/DDBJ databases">
        <authorList>
            <person name="Kucharzyk K."/>
            <person name="Murdoch R.W."/>
            <person name="Higgins S."/>
            <person name="Loffler F."/>
        </authorList>
    </citation>
    <scope>NUCLEOTIDE SEQUENCE</scope>
</reference>
<organism evidence="1">
    <name type="scientific">bioreactor metagenome</name>
    <dbReference type="NCBI Taxonomy" id="1076179"/>
    <lineage>
        <taxon>unclassified sequences</taxon>
        <taxon>metagenomes</taxon>
        <taxon>ecological metagenomes</taxon>
    </lineage>
</organism>
<dbReference type="EMBL" id="VSSQ01070324">
    <property type="protein sequence ID" value="MPN22155.1"/>
    <property type="molecule type" value="Genomic_DNA"/>
</dbReference>
<protein>
    <recommendedName>
        <fullName evidence="2">Transcriptional regulator</fullName>
    </recommendedName>
</protein>
<dbReference type="AlphaFoldDB" id="A0A645G669"/>
<gene>
    <name evidence="1" type="ORF">SDC9_169538</name>
</gene>
<comment type="caution">
    <text evidence="1">The sequence shown here is derived from an EMBL/GenBank/DDBJ whole genome shotgun (WGS) entry which is preliminary data.</text>
</comment>